<evidence type="ECO:0000256" key="1">
    <source>
        <dbReference type="SAM" id="Coils"/>
    </source>
</evidence>
<dbReference type="Proteomes" id="UP000017246">
    <property type="component" value="Unassembled WGS sequence"/>
</dbReference>
<feature type="coiled-coil region" evidence="1">
    <location>
        <begin position="196"/>
        <end position="244"/>
    </location>
</feature>
<reference evidence="2" key="1">
    <citation type="journal article" date="2013" name="Nature">
        <title>The genomes of four tapeworm species reveal adaptations to parasitism.</title>
        <authorList>
            <person name="Tsai I.J."/>
            <person name="Zarowiecki M."/>
            <person name="Holroyd N."/>
            <person name="Garciarrubio A."/>
            <person name="Sanchez-Flores A."/>
            <person name="Brooks K.L."/>
            <person name="Tracey A."/>
            <person name="Bobes R.J."/>
            <person name="Fragoso G."/>
            <person name="Sciutto E."/>
            <person name="Aslett M."/>
            <person name="Beasley H."/>
            <person name="Bennett H.M."/>
            <person name="Cai J."/>
            <person name="Camicia F."/>
            <person name="Clark R."/>
            <person name="Cucher M."/>
            <person name="De Silva N."/>
            <person name="Day T.A."/>
            <person name="Deplazes P."/>
            <person name="Estrada K."/>
            <person name="Fernandez C."/>
            <person name="Holland P.W."/>
            <person name="Hou J."/>
            <person name="Hu S."/>
            <person name="Huckvale T."/>
            <person name="Hung S.S."/>
            <person name="Kamenetzky L."/>
            <person name="Keane J.A."/>
            <person name="Kiss F."/>
            <person name="Koziol U."/>
            <person name="Lambert O."/>
            <person name="Liu K."/>
            <person name="Luo X."/>
            <person name="Luo Y."/>
            <person name="Macchiaroli N."/>
            <person name="Nichol S."/>
            <person name="Paps J."/>
            <person name="Parkinson J."/>
            <person name="Pouchkina-Stantcheva N."/>
            <person name="Riddiford N."/>
            <person name="Rosenzvit M."/>
            <person name="Salinas G."/>
            <person name="Wasmuth J.D."/>
            <person name="Zamanian M."/>
            <person name="Zheng Y."/>
            <person name="Cai X."/>
            <person name="Soberon X."/>
            <person name="Olson P.D."/>
            <person name="Laclette J.P."/>
            <person name="Brehm K."/>
            <person name="Berriman M."/>
            <person name="Garciarrubio A."/>
            <person name="Bobes R.J."/>
            <person name="Fragoso G."/>
            <person name="Sanchez-Flores A."/>
            <person name="Estrada K."/>
            <person name="Cevallos M.A."/>
            <person name="Morett E."/>
            <person name="Gonzalez V."/>
            <person name="Portillo T."/>
            <person name="Ochoa-Leyva A."/>
            <person name="Jose M.V."/>
            <person name="Sciutto E."/>
            <person name="Landa A."/>
            <person name="Jimenez L."/>
            <person name="Valdes V."/>
            <person name="Carrero J.C."/>
            <person name="Larralde C."/>
            <person name="Morales-Montor J."/>
            <person name="Limon-Lason J."/>
            <person name="Soberon X."/>
            <person name="Laclette J.P."/>
        </authorList>
    </citation>
    <scope>NUCLEOTIDE SEQUENCE [LARGE SCALE GENOMIC DNA]</scope>
</reference>
<dbReference type="EMBL" id="LN902844">
    <property type="protein sequence ID" value="CUT98730.1"/>
    <property type="molecule type" value="Genomic_DNA"/>
</dbReference>
<evidence type="ECO:0000313" key="2">
    <source>
        <dbReference type="EMBL" id="CUT98730.1"/>
    </source>
</evidence>
<dbReference type="OMA" id="TSQCAFA"/>
<keyword evidence="3" id="KW-1185">Reference proteome</keyword>
<evidence type="ECO:0000313" key="3">
    <source>
        <dbReference type="Proteomes" id="UP000017246"/>
    </source>
</evidence>
<sequence length="303" mass="35100">MYAKRGGVHIEECDLEGTLLNPAVEKLEESVKVAWGNVALWKHRYIKECRKREALEEKLKALVSLGRQEGSSSYVNECLNLKKYTFVALEICSLKDAEIKALRRKVGVLMKDTNELVRLMSAHARKRANAKIAQLLKYQLDLELEKSTLQLQNERLSGEVTKLRSMCDECMTRKVSMSSGDVIHSHIHCDNTALIRLRHRTEMQRAESEVEKIKQELRVKNMELESCQEKLVQLREHSQRQEAQLIAQTTELDSCRQREQELRRSFARRLQSLEMTITTSQCAFASRERELLKQITASVDKRD</sequence>
<dbReference type="OrthoDB" id="6276551at2759"/>
<name>A0A0S4MJN2_ECHMU</name>
<dbReference type="AlphaFoldDB" id="A0A0S4MJN2"/>
<organism evidence="2 3">
    <name type="scientific">Echinococcus multilocularis</name>
    <name type="common">Fox tapeworm</name>
    <dbReference type="NCBI Taxonomy" id="6211"/>
    <lineage>
        <taxon>Eukaryota</taxon>
        <taxon>Metazoa</taxon>
        <taxon>Spiralia</taxon>
        <taxon>Lophotrochozoa</taxon>
        <taxon>Platyhelminthes</taxon>
        <taxon>Cestoda</taxon>
        <taxon>Eucestoda</taxon>
        <taxon>Cyclophyllidea</taxon>
        <taxon>Taeniidae</taxon>
        <taxon>Echinococcus</taxon>
    </lineage>
</organism>
<reference evidence="2" key="2">
    <citation type="submission" date="2015-11" db="EMBL/GenBank/DDBJ databases">
        <authorList>
            <person name="Zhang Y."/>
            <person name="Guo Z."/>
        </authorList>
    </citation>
    <scope>NUCLEOTIDE SEQUENCE</scope>
</reference>
<keyword evidence="1" id="KW-0175">Coiled coil</keyword>
<accession>A0A0S4MJN2</accession>
<protein>
    <submittedName>
        <fullName evidence="2">Keratin, type I cytoskeletal 9</fullName>
    </submittedName>
</protein>
<proteinExistence type="predicted"/>